<keyword evidence="3" id="KW-1185">Reference proteome</keyword>
<evidence type="ECO:0000313" key="3">
    <source>
        <dbReference type="Proteomes" id="UP000266934"/>
    </source>
</evidence>
<gene>
    <name evidence="2" type="ORF">BLTE_27540</name>
</gene>
<evidence type="ECO:0000259" key="1">
    <source>
        <dbReference type="PROSITE" id="PS51750"/>
    </source>
</evidence>
<sequence>MVVAADVCRVLGIVHAYKAVAPLPADEKNHHQMMGGGKLAAIISEPGLYRLIMRSDKPVARPFQD</sequence>
<organism evidence="2 3">
    <name type="scientific">Blastochloris tepida</name>
    <dbReference type="NCBI Taxonomy" id="2233851"/>
    <lineage>
        <taxon>Bacteria</taxon>
        <taxon>Pseudomonadati</taxon>
        <taxon>Pseudomonadota</taxon>
        <taxon>Alphaproteobacteria</taxon>
        <taxon>Hyphomicrobiales</taxon>
        <taxon>Blastochloridaceae</taxon>
        <taxon>Blastochloris</taxon>
    </lineage>
</organism>
<evidence type="ECO:0000313" key="2">
    <source>
        <dbReference type="EMBL" id="BBF94069.1"/>
    </source>
</evidence>
<feature type="domain" description="Bro-N" evidence="1">
    <location>
        <begin position="1"/>
        <end position="65"/>
    </location>
</feature>
<proteinExistence type="predicted"/>
<reference evidence="2 3" key="1">
    <citation type="submission" date="2018-08" db="EMBL/GenBank/DDBJ databases">
        <title>Complete genome sequencing of Blastochloris tepida GI.</title>
        <authorList>
            <person name="Tsukatani Y."/>
            <person name="Mori H."/>
        </authorList>
    </citation>
    <scope>NUCLEOTIDE SEQUENCE [LARGE SCALE GENOMIC DNA]</scope>
    <source>
        <strain evidence="2 3">GI</strain>
    </source>
</reference>
<name>A0A348G3D6_9HYPH</name>
<dbReference type="InterPro" id="IPR003497">
    <property type="entry name" value="BRO_N_domain"/>
</dbReference>
<dbReference type="KEGG" id="blag:BLTE_27540"/>
<dbReference type="EMBL" id="AP018907">
    <property type="protein sequence ID" value="BBF94069.1"/>
    <property type="molecule type" value="Genomic_DNA"/>
</dbReference>
<accession>A0A348G3D6</accession>
<protein>
    <recommendedName>
        <fullName evidence="1">Bro-N domain-containing protein</fullName>
    </recommendedName>
</protein>
<dbReference type="Pfam" id="PF02498">
    <property type="entry name" value="Bro-N"/>
    <property type="match status" value="1"/>
</dbReference>
<dbReference type="PROSITE" id="PS51750">
    <property type="entry name" value="BRO_N"/>
    <property type="match status" value="1"/>
</dbReference>
<dbReference type="AlphaFoldDB" id="A0A348G3D6"/>
<dbReference type="SMART" id="SM01040">
    <property type="entry name" value="Bro-N"/>
    <property type="match status" value="1"/>
</dbReference>
<dbReference type="Proteomes" id="UP000266934">
    <property type="component" value="Chromosome"/>
</dbReference>